<dbReference type="SUPFAM" id="SSF54909">
    <property type="entry name" value="Dimeric alpha+beta barrel"/>
    <property type="match status" value="1"/>
</dbReference>
<dbReference type="Proteomes" id="UP000182977">
    <property type="component" value="Chromosome I"/>
</dbReference>
<dbReference type="PANTHER" id="PTHR35174">
    <property type="entry name" value="BLL7171 PROTEIN-RELATED"/>
    <property type="match status" value="1"/>
</dbReference>
<reference evidence="4" key="1">
    <citation type="submission" date="2016-10" db="EMBL/GenBank/DDBJ databases">
        <authorList>
            <person name="Varghese N."/>
            <person name="Submissions S."/>
        </authorList>
    </citation>
    <scope>NUCLEOTIDE SEQUENCE [LARGE SCALE GENOMIC DNA]</scope>
    <source>
        <strain evidence="4">DSM 45079</strain>
    </source>
</reference>
<dbReference type="OrthoDB" id="668782at2"/>
<feature type="domain" description="YCII-related" evidence="2">
    <location>
        <begin position="8"/>
        <end position="115"/>
    </location>
</feature>
<dbReference type="STRING" id="419479.SAMN04488563_5261"/>
<sequence length="125" mass="13350">MNQYLLSVYEVQGRVEGAPATPEEMQSFMARVVALEEEMEAAGAFVFGGALHGPDVATVVSAGTGLDKVMTDGPFTEAKEHIGGFYIINSESLDHALEWAGKVVDATNHAVEVRPFRATGRVQPA</sequence>
<dbReference type="PANTHER" id="PTHR35174:SF3">
    <property type="entry name" value="BLL7171 PROTEIN"/>
    <property type="match status" value="1"/>
</dbReference>
<comment type="similarity">
    <text evidence="1">Belongs to the YciI family.</text>
</comment>
<dbReference type="AlphaFoldDB" id="A0A1H2L739"/>
<accession>A0A1H2L739</accession>
<dbReference type="RefSeq" id="WP_046767519.1">
    <property type="nucleotide sequence ID" value="NZ_KQ061222.1"/>
</dbReference>
<organism evidence="3 4">
    <name type="scientific">Jiangella alkaliphila</name>
    <dbReference type="NCBI Taxonomy" id="419479"/>
    <lineage>
        <taxon>Bacteria</taxon>
        <taxon>Bacillati</taxon>
        <taxon>Actinomycetota</taxon>
        <taxon>Actinomycetes</taxon>
        <taxon>Jiangellales</taxon>
        <taxon>Jiangellaceae</taxon>
        <taxon>Jiangella</taxon>
    </lineage>
</organism>
<protein>
    <submittedName>
        <fullName evidence="3">Uncharacterized conserved protein</fullName>
    </submittedName>
</protein>
<evidence type="ECO:0000313" key="3">
    <source>
        <dbReference type="EMBL" id="SDU76622.1"/>
    </source>
</evidence>
<proteinExistence type="inferred from homology"/>
<dbReference type="EMBL" id="LT629791">
    <property type="protein sequence ID" value="SDU76622.1"/>
    <property type="molecule type" value="Genomic_DNA"/>
</dbReference>
<evidence type="ECO:0000313" key="4">
    <source>
        <dbReference type="Proteomes" id="UP000182977"/>
    </source>
</evidence>
<dbReference type="Pfam" id="PF03795">
    <property type="entry name" value="YCII"/>
    <property type="match status" value="1"/>
</dbReference>
<evidence type="ECO:0000259" key="2">
    <source>
        <dbReference type="Pfam" id="PF03795"/>
    </source>
</evidence>
<dbReference type="InterPro" id="IPR011008">
    <property type="entry name" value="Dimeric_a/b-barrel"/>
</dbReference>
<keyword evidence="4" id="KW-1185">Reference proteome</keyword>
<evidence type="ECO:0000256" key="1">
    <source>
        <dbReference type="ARBA" id="ARBA00007689"/>
    </source>
</evidence>
<name>A0A1H2L739_9ACTN</name>
<gene>
    <name evidence="3" type="ORF">SAMN04488563_5261</name>
</gene>
<dbReference type="Gene3D" id="3.30.70.1060">
    <property type="entry name" value="Dimeric alpha+beta barrel"/>
    <property type="match status" value="1"/>
</dbReference>
<dbReference type="InterPro" id="IPR005545">
    <property type="entry name" value="YCII"/>
</dbReference>